<protein>
    <recommendedName>
        <fullName evidence="3">YlbE-like protein</fullName>
    </recommendedName>
</protein>
<organism evidence="1 2">
    <name type="scientific">Alkalicoccobacillus murimartini</name>
    <dbReference type="NCBI Taxonomy" id="171685"/>
    <lineage>
        <taxon>Bacteria</taxon>
        <taxon>Bacillati</taxon>
        <taxon>Bacillota</taxon>
        <taxon>Bacilli</taxon>
        <taxon>Bacillales</taxon>
        <taxon>Bacillaceae</taxon>
        <taxon>Alkalicoccobacillus</taxon>
    </lineage>
</organism>
<dbReference type="Proteomes" id="UP001225034">
    <property type="component" value="Unassembled WGS sequence"/>
</dbReference>
<sequence>MRPDVIQLLNENEEFRNFVRQNPSWYRKLSRDPSVLQTLEKEANYFYGRTFPQRVERMQSNLGLAMMMMEMLKMGQDTVTQTQETFS</sequence>
<evidence type="ECO:0000313" key="1">
    <source>
        <dbReference type="EMBL" id="MDQ0206472.1"/>
    </source>
</evidence>
<evidence type="ECO:0008006" key="3">
    <source>
        <dbReference type="Google" id="ProtNLM"/>
    </source>
</evidence>
<reference evidence="1 2" key="1">
    <citation type="submission" date="2023-07" db="EMBL/GenBank/DDBJ databases">
        <title>Genomic Encyclopedia of Type Strains, Phase IV (KMG-IV): sequencing the most valuable type-strain genomes for metagenomic binning, comparative biology and taxonomic classification.</title>
        <authorList>
            <person name="Goeker M."/>
        </authorList>
    </citation>
    <scope>NUCLEOTIDE SEQUENCE [LARGE SCALE GENOMIC DNA]</scope>
    <source>
        <strain evidence="1 2">DSM 19154</strain>
    </source>
</reference>
<accession>A0ABT9YH11</accession>
<name>A0ABT9YH11_9BACI</name>
<gene>
    <name evidence="1" type="ORF">J2S05_001246</name>
</gene>
<dbReference type="EMBL" id="JAUSUA010000001">
    <property type="protein sequence ID" value="MDQ0206472.1"/>
    <property type="molecule type" value="Genomic_DNA"/>
</dbReference>
<keyword evidence="2" id="KW-1185">Reference proteome</keyword>
<dbReference type="RefSeq" id="WP_306980904.1">
    <property type="nucleotide sequence ID" value="NZ_JAUSUA010000001.1"/>
</dbReference>
<comment type="caution">
    <text evidence="1">The sequence shown here is derived from an EMBL/GenBank/DDBJ whole genome shotgun (WGS) entry which is preliminary data.</text>
</comment>
<dbReference type="Pfam" id="PF14003">
    <property type="entry name" value="YlbE"/>
    <property type="match status" value="1"/>
</dbReference>
<dbReference type="InterPro" id="IPR025613">
    <property type="entry name" value="YlbE"/>
</dbReference>
<evidence type="ECO:0000313" key="2">
    <source>
        <dbReference type="Proteomes" id="UP001225034"/>
    </source>
</evidence>
<proteinExistence type="predicted"/>